<dbReference type="RefSeq" id="WP_254570912.1">
    <property type="nucleotide sequence ID" value="NZ_CP098502.1"/>
</dbReference>
<evidence type="ECO:0000256" key="12">
    <source>
        <dbReference type="RuleBase" id="RU003862"/>
    </source>
</evidence>
<dbReference type="NCBIfam" id="TIGR00676">
    <property type="entry name" value="fadh2"/>
    <property type="match status" value="1"/>
</dbReference>
<comment type="similarity">
    <text evidence="3 12">Belongs to the methylenetetrahydrofolate reductase family.</text>
</comment>
<evidence type="ECO:0000256" key="9">
    <source>
        <dbReference type="ARBA" id="ARBA00023167"/>
    </source>
</evidence>
<keyword evidence="8" id="KW-0520">NAD</keyword>
<accession>A0ABY5DTG7</accession>
<evidence type="ECO:0000256" key="11">
    <source>
        <dbReference type="ARBA" id="ARBA00048628"/>
    </source>
</evidence>
<evidence type="ECO:0000256" key="5">
    <source>
        <dbReference type="ARBA" id="ARBA00022630"/>
    </source>
</evidence>
<dbReference type="EC" id="1.5.1.54" evidence="12"/>
<evidence type="ECO:0000256" key="13">
    <source>
        <dbReference type="SAM" id="MobiDB-lite"/>
    </source>
</evidence>
<dbReference type="SUPFAM" id="SSF51730">
    <property type="entry name" value="FAD-linked oxidoreductase"/>
    <property type="match status" value="1"/>
</dbReference>
<keyword evidence="15" id="KW-1185">Reference proteome</keyword>
<comment type="pathway">
    <text evidence="2 12">One-carbon metabolism; tetrahydrofolate interconversion.</text>
</comment>
<comment type="cofactor">
    <cofactor evidence="1 12">
        <name>FAD</name>
        <dbReference type="ChEBI" id="CHEBI:57692"/>
    </cofactor>
</comment>
<evidence type="ECO:0000256" key="10">
    <source>
        <dbReference type="ARBA" id="ARBA00034478"/>
    </source>
</evidence>
<sequence length="322" mass="35331">MRIDEILARSDDPLFSFEFFPPKTPEGEENLQRALRELEPLAPDYVSVTYGAGGTTRERTIDIVKGLKRDFGIEAMAHFTCVNATTDELRATLDQMRDAGIENVLALRGDPPAGQERWTKTDGGLEYSRELVELLRAEYPEFVIGGAAFPETHIHATSPEDDIRFLKAKVDAGMKFLITQIFFDNAHYFDFVDRARAAGVDVPIIPGVMPITNIDGVKRMTQLSAASLPPGLERELEARRGDPEAVAEFGVSYATLQCAELLAGGAPGIHFITLNRSPATRAILSALRLHAPWRAAVRARAGRGQAATRAPGRAAPPTPRRR</sequence>
<dbReference type="Pfam" id="PF02219">
    <property type="entry name" value="MTHFR"/>
    <property type="match status" value="1"/>
</dbReference>
<dbReference type="Gene3D" id="3.20.20.220">
    <property type="match status" value="1"/>
</dbReference>
<dbReference type="CDD" id="cd00537">
    <property type="entry name" value="MTHFR"/>
    <property type="match status" value="1"/>
</dbReference>
<dbReference type="InterPro" id="IPR029041">
    <property type="entry name" value="FAD-linked_oxidoreductase-like"/>
</dbReference>
<name>A0ABY5DTG7_9ACTN</name>
<dbReference type="PANTHER" id="PTHR45754:SF3">
    <property type="entry name" value="METHYLENETETRAHYDROFOLATE REDUCTASE (NADPH)"/>
    <property type="match status" value="1"/>
</dbReference>
<keyword evidence="9" id="KW-0486">Methionine biosynthesis</keyword>
<organism evidence="14 15">
    <name type="scientific">Paraconexibacter antarcticus</name>
    <dbReference type="NCBI Taxonomy" id="2949664"/>
    <lineage>
        <taxon>Bacteria</taxon>
        <taxon>Bacillati</taxon>
        <taxon>Actinomycetota</taxon>
        <taxon>Thermoleophilia</taxon>
        <taxon>Solirubrobacterales</taxon>
        <taxon>Paraconexibacteraceae</taxon>
        <taxon>Paraconexibacter</taxon>
    </lineage>
</organism>
<dbReference type="PANTHER" id="PTHR45754">
    <property type="entry name" value="METHYLENETETRAHYDROFOLATE REDUCTASE"/>
    <property type="match status" value="1"/>
</dbReference>
<comment type="pathway">
    <text evidence="10">Amino-acid biosynthesis; L-methionine biosynthesis via de novo pathway.</text>
</comment>
<evidence type="ECO:0000313" key="15">
    <source>
        <dbReference type="Proteomes" id="UP001056035"/>
    </source>
</evidence>
<evidence type="ECO:0000256" key="2">
    <source>
        <dbReference type="ARBA" id="ARBA00004777"/>
    </source>
</evidence>
<evidence type="ECO:0000256" key="1">
    <source>
        <dbReference type="ARBA" id="ARBA00001974"/>
    </source>
</evidence>
<feature type="compositionally biased region" description="Low complexity" evidence="13">
    <location>
        <begin position="300"/>
        <end position="313"/>
    </location>
</feature>
<keyword evidence="6 12" id="KW-0274">FAD</keyword>
<evidence type="ECO:0000256" key="6">
    <source>
        <dbReference type="ARBA" id="ARBA00022827"/>
    </source>
</evidence>
<keyword evidence="4" id="KW-0028">Amino-acid biosynthesis</keyword>
<proteinExistence type="inferred from homology"/>
<dbReference type="InterPro" id="IPR003171">
    <property type="entry name" value="Mehydrof_redctse-like"/>
</dbReference>
<evidence type="ECO:0000256" key="7">
    <source>
        <dbReference type="ARBA" id="ARBA00023002"/>
    </source>
</evidence>
<dbReference type="GO" id="GO:0004489">
    <property type="term" value="F:methylenetetrahydrofolate reductase [NAD(P)H] activity"/>
    <property type="evidence" value="ECO:0007669"/>
    <property type="project" value="UniProtKB-EC"/>
</dbReference>
<keyword evidence="5 12" id="KW-0285">Flavoprotein</keyword>
<protein>
    <recommendedName>
        <fullName evidence="12">Methylenetetrahydrofolate reductase</fullName>
        <ecNumber evidence="12">1.5.1.54</ecNumber>
    </recommendedName>
</protein>
<reference evidence="14 15" key="1">
    <citation type="submission" date="2022-06" db="EMBL/GenBank/DDBJ databases">
        <title>Paraconexibacter antarcticus.</title>
        <authorList>
            <person name="Kim C.S."/>
        </authorList>
    </citation>
    <scope>NUCLEOTIDE SEQUENCE [LARGE SCALE GENOMIC DNA]</scope>
    <source>
        <strain evidence="14 15">02-257</strain>
    </source>
</reference>
<dbReference type="EMBL" id="CP098502">
    <property type="protein sequence ID" value="UTI64199.1"/>
    <property type="molecule type" value="Genomic_DNA"/>
</dbReference>
<evidence type="ECO:0000256" key="4">
    <source>
        <dbReference type="ARBA" id="ARBA00022605"/>
    </source>
</evidence>
<gene>
    <name evidence="14" type="primary">metF</name>
    <name evidence="14" type="ORF">NBH00_23030</name>
</gene>
<feature type="region of interest" description="Disordered" evidence="13">
    <location>
        <begin position="300"/>
        <end position="322"/>
    </location>
</feature>
<dbReference type="InterPro" id="IPR004620">
    <property type="entry name" value="MTHF_reductase_bac"/>
</dbReference>
<evidence type="ECO:0000256" key="8">
    <source>
        <dbReference type="ARBA" id="ARBA00023027"/>
    </source>
</evidence>
<keyword evidence="7 12" id="KW-0560">Oxidoreductase</keyword>
<evidence type="ECO:0000313" key="14">
    <source>
        <dbReference type="EMBL" id="UTI64199.1"/>
    </source>
</evidence>
<comment type="catalytic activity">
    <reaction evidence="11">
        <text>(6S)-5-methyl-5,6,7,8-tetrahydrofolate + NAD(+) = (6R)-5,10-methylene-5,6,7,8-tetrahydrofolate + NADH + H(+)</text>
        <dbReference type="Rhea" id="RHEA:19821"/>
        <dbReference type="ChEBI" id="CHEBI:15378"/>
        <dbReference type="ChEBI" id="CHEBI:15636"/>
        <dbReference type="ChEBI" id="CHEBI:18608"/>
        <dbReference type="ChEBI" id="CHEBI:57540"/>
        <dbReference type="ChEBI" id="CHEBI:57945"/>
        <dbReference type="EC" id="1.5.1.54"/>
    </reaction>
    <physiologicalReaction direction="right-to-left" evidence="11">
        <dbReference type="Rhea" id="RHEA:19823"/>
    </physiologicalReaction>
</comment>
<evidence type="ECO:0000256" key="3">
    <source>
        <dbReference type="ARBA" id="ARBA00006743"/>
    </source>
</evidence>
<dbReference type="Proteomes" id="UP001056035">
    <property type="component" value="Chromosome"/>
</dbReference>